<dbReference type="PIRSF" id="PIRSF001435">
    <property type="entry name" value="Nth"/>
    <property type="match status" value="1"/>
</dbReference>
<accession>G9WSN7</accession>
<keyword evidence="15" id="KW-0255">Endonuclease</keyword>
<comment type="caution">
    <text evidence="15">The sequence shown here is derived from an EMBL/GenBank/DDBJ whole genome shotgun (WGS) entry which is preliminary data.</text>
</comment>
<name>G9WSN7_9FIRM</name>
<evidence type="ECO:0000256" key="7">
    <source>
        <dbReference type="ARBA" id="ARBA00023014"/>
    </source>
</evidence>
<dbReference type="PANTHER" id="PTHR10359:SF18">
    <property type="entry name" value="ENDONUCLEASE III"/>
    <property type="match status" value="1"/>
</dbReference>
<dbReference type="HOGENOM" id="CLU_012862_3_3_9"/>
<dbReference type="GO" id="GO:0003677">
    <property type="term" value="F:DNA binding"/>
    <property type="evidence" value="ECO:0007669"/>
    <property type="project" value="UniProtKB-UniRule"/>
</dbReference>
<dbReference type="InterPro" id="IPR000445">
    <property type="entry name" value="HhH_motif"/>
</dbReference>
<keyword evidence="8 12" id="KW-0238">DNA-binding</keyword>
<keyword evidence="2 12" id="KW-0004">4Fe-4S</keyword>
<dbReference type="EC" id="4.2.99.18" evidence="12"/>
<dbReference type="FunFam" id="1.10.1670.10:FF:000001">
    <property type="entry name" value="Endonuclease III"/>
    <property type="match status" value="1"/>
</dbReference>
<comment type="similarity">
    <text evidence="1 12">Belongs to the Nth/MutY family.</text>
</comment>
<gene>
    <name evidence="12" type="primary">nth</name>
    <name evidence="15" type="ORF">HMPREF9624_02103</name>
</gene>
<evidence type="ECO:0000256" key="12">
    <source>
        <dbReference type="HAMAP-Rule" id="MF_00942"/>
    </source>
</evidence>
<keyword evidence="7 12" id="KW-0411">Iron-sulfur</keyword>
<evidence type="ECO:0000256" key="1">
    <source>
        <dbReference type="ARBA" id="ARBA00008343"/>
    </source>
</evidence>
<feature type="binding site" evidence="12">
    <location>
        <position position="213"/>
    </location>
    <ligand>
        <name>[4Fe-4S] cluster</name>
        <dbReference type="ChEBI" id="CHEBI:49883"/>
    </ligand>
</feature>
<keyword evidence="9 12" id="KW-0234">DNA repair</keyword>
<evidence type="ECO:0000256" key="3">
    <source>
        <dbReference type="ARBA" id="ARBA00022723"/>
    </source>
</evidence>
<dbReference type="Pfam" id="PF10576">
    <property type="entry name" value="EndIII_4Fe-2S"/>
    <property type="match status" value="1"/>
</dbReference>
<dbReference type="NCBIfam" id="TIGR01083">
    <property type="entry name" value="nth"/>
    <property type="match status" value="1"/>
</dbReference>
<comment type="cofactor">
    <cofactor evidence="12">
        <name>[4Fe-4S] cluster</name>
        <dbReference type="ChEBI" id="CHEBI:49883"/>
    </cofactor>
    <text evidence="12">Binds 1 [4Fe-4S] cluster.</text>
</comment>
<feature type="binding site" evidence="12">
    <location>
        <position position="204"/>
    </location>
    <ligand>
        <name>[4Fe-4S] cluster</name>
        <dbReference type="ChEBI" id="CHEBI:49883"/>
    </ligand>
</feature>
<evidence type="ECO:0000259" key="14">
    <source>
        <dbReference type="SMART" id="SM00478"/>
    </source>
</evidence>
<dbReference type="Gene3D" id="1.10.340.30">
    <property type="entry name" value="Hypothetical protein, domain 2"/>
    <property type="match status" value="1"/>
</dbReference>
<keyword evidence="15" id="KW-0540">Nuclease</keyword>
<evidence type="ECO:0000256" key="2">
    <source>
        <dbReference type="ARBA" id="ARBA00022485"/>
    </source>
</evidence>
<dbReference type="EMBL" id="AFZD01000006">
    <property type="protein sequence ID" value="EHL13624.1"/>
    <property type="molecule type" value="Genomic_DNA"/>
</dbReference>
<dbReference type="PROSITE" id="PS00764">
    <property type="entry name" value="ENDONUCLEASE_III_1"/>
    <property type="match status" value="1"/>
</dbReference>
<reference evidence="15 16" key="1">
    <citation type="submission" date="2011-08" db="EMBL/GenBank/DDBJ databases">
        <title>The Genome Sequence of Oribacterium sp. ACB7.</title>
        <authorList>
            <consortium name="The Broad Institute Genome Sequencing Platform"/>
            <person name="Earl A."/>
            <person name="Ward D."/>
            <person name="Feldgarden M."/>
            <person name="Gevers D."/>
            <person name="Sizova M."/>
            <person name="Hazen A."/>
            <person name="Epstein S."/>
            <person name="Young S.K."/>
            <person name="Zeng Q."/>
            <person name="Gargeya S."/>
            <person name="Fitzgerald M."/>
            <person name="Haas B."/>
            <person name="Abouelleil A."/>
            <person name="Alvarado L."/>
            <person name="Arachchi H.M."/>
            <person name="Berlin A."/>
            <person name="Brown A."/>
            <person name="Chapman S.B."/>
            <person name="Chen Z."/>
            <person name="Dunbar C."/>
            <person name="Freedman E."/>
            <person name="Gearin G."/>
            <person name="Gellesch M."/>
            <person name="Goldberg J."/>
            <person name="Griggs A."/>
            <person name="Gujja S."/>
            <person name="Heiman D."/>
            <person name="Howarth C."/>
            <person name="Larson L."/>
            <person name="Lui A."/>
            <person name="MacDonald P.J.P."/>
            <person name="Montmayeur A."/>
            <person name="Murphy C."/>
            <person name="Neiman D."/>
            <person name="Pearson M."/>
            <person name="Priest M."/>
            <person name="Roberts A."/>
            <person name="Saif S."/>
            <person name="Shea T."/>
            <person name="Shenoy N."/>
            <person name="Sisk P."/>
            <person name="Stolte C."/>
            <person name="Sykes S."/>
            <person name="Wortman J."/>
            <person name="Nusbaum C."/>
            <person name="Birren B."/>
        </authorList>
    </citation>
    <scope>NUCLEOTIDE SEQUENCE [LARGE SCALE GENOMIC DNA]</scope>
    <source>
        <strain evidence="15 16">ACB7</strain>
    </source>
</reference>
<evidence type="ECO:0000256" key="11">
    <source>
        <dbReference type="ARBA" id="ARBA00023295"/>
    </source>
</evidence>
<keyword evidence="6 12" id="KW-0408">Iron</keyword>
<dbReference type="RefSeq" id="WP_009537757.1">
    <property type="nucleotide sequence ID" value="NZ_JH414506.1"/>
</dbReference>
<dbReference type="CDD" id="cd00056">
    <property type="entry name" value="ENDO3c"/>
    <property type="match status" value="1"/>
</dbReference>
<evidence type="ECO:0000256" key="10">
    <source>
        <dbReference type="ARBA" id="ARBA00023239"/>
    </source>
</evidence>
<proteinExistence type="inferred from homology"/>
<dbReference type="Proteomes" id="UP000003527">
    <property type="component" value="Unassembled WGS sequence"/>
</dbReference>
<evidence type="ECO:0000256" key="13">
    <source>
        <dbReference type="SAM" id="MobiDB-lite"/>
    </source>
</evidence>
<feature type="domain" description="HhH-GPD" evidence="14">
    <location>
        <begin position="48"/>
        <end position="195"/>
    </location>
</feature>
<dbReference type="InterPro" id="IPR011257">
    <property type="entry name" value="DNA_glycosylase"/>
</dbReference>
<feature type="binding site" evidence="12">
    <location>
        <position position="197"/>
    </location>
    <ligand>
        <name>[4Fe-4S] cluster</name>
        <dbReference type="ChEBI" id="CHEBI:49883"/>
    </ligand>
</feature>
<dbReference type="PATRIC" id="fig|796944.3.peg.622"/>
<keyword evidence="11 12" id="KW-0326">Glycosidase</keyword>
<keyword evidence="4 12" id="KW-0227">DNA damage</keyword>
<dbReference type="GO" id="GO:0006285">
    <property type="term" value="P:base-excision repair, AP site formation"/>
    <property type="evidence" value="ECO:0007669"/>
    <property type="project" value="TreeGrafter"/>
</dbReference>
<dbReference type="GO" id="GO:0019104">
    <property type="term" value="F:DNA N-glycosylase activity"/>
    <property type="evidence" value="ECO:0007669"/>
    <property type="project" value="UniProtKB-UniRule"/>
</dbReference>
<dbReference type="SUPFAM" id="SSF48150">
    <property type="entry name" value="DNA-glycosylase"/>
    <property type="match status" value="1"/>
</dbReference>
<dbReference type="GO" id="GO:0051539">
    <property type="term" value="F:4 iron, 4 sulfur cluster binding"/>
    <property type="evidence" value="ECO:0007669"/>
    <property type="project" value="UniProtKB-UniRule"/>
</dbReference>
<dbReference type="InterPro" id="IPR003651">
    <property type="entry name" value="Endonuclease3_FeS-loop_motif"/>
</dbReference>
<dbReference type="FunFam" id="1.10.340.30:FF:000001">
    <property type="entry name" value="Endonuclease III"/>
    <property type="match status" value="1"/>
</dbReference>
<dbReference type="PANTHER" id="PTHR10359">
    <property type="entry name" value="A/G-SPECIFIC ADENINE GLYCOSYLASE/ENDONUCLEASE III"/>
    <property type="match status" value="1"/>
</dbReference>
<dbReference type="AlphaFoldDB" id="G9WSN7"/>
<comment type="function">
    <text evidence="12">DNA repair enzyme that has both DNA N-glycosylase activity and AP-lyase activity. The DNA N-glycosylase activity releases various damaged pyrimidines from DNA by cleaving the N-glycosidic bond, leaving an AP (apurinic/apyrimidinic) site. The AP-lyase activity cleaves the phosphodiester bond 3' to the AP site by a beta-elimination, leaving a 3'-terminal unsaturated sugar and a product with a terminal 5'-phosphate.</text>
</comment>
<sequence>MFIAKESKKKREARVREIMERLDAHYGDHPMIFLQAKNAWQLLFATILSAQCTDARVNMVTEKLFQKYKSLEDFASCNLKELEEDIHSTGFYHNKAKNIKACATVLVEEYGGEVPKDIDSLTALPGVGRKTGNLILGNIFHIPSIVVDTHVKRISNRLGLADSSDPTKTEFQLMDVLPEEFWIRWNTHIIALGRTLCTSQKPKCELCYLNDLCPSVKGDPETWRSPAERKKEKAADGKRK</sequence>
<protein>
    <recommendedName>
        <fullName evidence="12">Endonuclease III</fullName>
        <ecNumber evidence="12">4.2.99.18</ecNumber>
    </recommendedName>
    <alternativeName>
        <fullName evidence="12">DNA-(apurinic or apyrimidinic site) lyase</fullName>
    </alternativeName>
</protein>
<feature type="region of interest" description="Disordered" evidence="13">
    <location>
        <begin position="218"/>
        <end position="240"/>
    </location>
</feature>
<keyword evidence="3 12" id="KW-0479">Metal-binding</keyword>
<organism evidence="15 16">
    <name type="scientific">Oribacterium asaccharolyticum ACB7</name>
    <dbReference type="NCBI Taxonomy" id="796944"/>
    <lineage>
        <taxon>Bacteria</taxon>
        <taxon>Bacillati</taxon>
        <taxon>Bacillota</taxon>
        <taxon>Clostridia</taxon>
        <taxon>Lachnospirales</taxon>
        <taxon>Lachnospiraceae</taxon>
        <taxon>Oribacterium</taxon>
    </lineage>
</organism>
<dbReference type="SMART" id="SM00478">
    <property type="entry name" value="ENDO3c"/>
    <property type="match status" value="1"/>
</dbReference>
<evidence type="ECO:0000256" key="9">
    <source>
        <dbReference type="ARBA" id="ARBA00023204"/>
    </source>
</evidence>
<dbReference type="GO" id="GO:0140078">
    <property type="term" value="F:class I DNA-(apurinic or apyrimidinic site) endonuclease activity"/>
    <property type="evidence" value="ECO:0007669"/>
    <property type="project" value="UniProtKB-EC"/>
</dbReference>
<evidence type="ECO:0000313" key="15">
    <source>
        <dbReference type="EMBL" id="EHL13624.1"/>
    </source>
</evidence>
<feature type="binding site" evidence="12">
    <location>
        <position position="207"/>
    </location>
    <ligand>
        <name>[4Fe-4S] cluster</name>
        <dbReference type="ChEBI" id="CHEBI:49883"/>
    </ligand>
</feature>
<dbReference type="Gene3D" id="1.10.1670.10">
    <property type="entry name" value="Helix-hairpin-Helix base-excision DNA repair enzymes (C-terminal)"/>
    <property type="match status" value="1"/>
</dbReference>
<evidence type="ECO:0000256" key="8">
    <source>
        <dbReference type="ARBA" id="ARBA00023125"/>
    </source>
</evidence>
<keyword evidence="16" id="KW-1185">Reference proteome</keyword>
<keyword evidence="10 12" id="KW-0456">Lyase</keyword>
<evidence type="ECO:0000256" key="4">
    <source>
        <dbReference type="ARBA" id="ARBA00022763"/>
    </source>
</evidence>
<dbReference type="SMART" id="SM00525">
    <property type="entry name" value="FES"/>
    <property type="match status" value="1"/>
</dbReference>
<dbReference type="Pfam" id="PF00633">
    <property type="entry name" value="HHH"/>
    <property type="match status" value="1"/>
</dbReference>
<dbReference type="GO" id="GO:0046872">
    <property type="term" value="F:metal ion binding"/>
    <property type="evidence" value="ECO:0007669"/>
    <property type="project" value="UniProtKB-KW"/>
</dbReference>
<dbReference type="HAMAP" id="MF_00942">
    <property type="entry name" value="Nth"/>
    <property type="match status" value="1"/>
</dbReference>
<evidence type="ECO:0000256" key="6">
    <source>
        <dbReference type="ARBA" id="ARBA00023004"/>
    </source>
</evidence>
<dbReference type="Pfam" id="PF00730">
    <property type="entry name" value="HhH-GPD"/>
    <property type="match status" value="1"/>
</dbReference>
<dbReference type="InterPro" id="IPR023170">
    <property type="entry name" value="HhH_base_excis_C"/>
</dbReference>
<dbReference type="InterPro" id="IPR004035">
    <property type="entry name" value="Endouclease-III_FeS-bd_BS"/>
</dbReference>
<dbReference type="InterPro" id="IPR003265">
    <property type="entry name" value="HhH-GPD_domain"/>
</dbReference>
<comment type="catalytic activity">
    <reaction evidence="12">
        <text>2'-deoxyribonucleotide-(2'-deoxyribose 5'-phosphate)-2'-deoxyribonucleotide-DNA = a 3'-end 2'-deoxyribonucleotide-(2,3-dehydro-2,3-deoxyribose 5'-phosphate)-DNA + a 5'-end 5'-phospho-2'-deoxyribonucleoside-DNA + H(+)</text>
        <dbReference type="Rhea" id="RHEA:66592"/>
        <dbReference type="Rhea" id="RHEA-COMP:13180"/>
        <dbReference type="Rhea" id="RHEA-COMP:16897"/>
        <dbReference type="Rhea" id="RHEA-COMP:17067"/>
        <dbReference type="ChEBI" id="CHEBI:15378"/>
        <dbReference type="ChEBI" id="CHEBI:136412"/>
        <dbReference type="ChEBI" id="CHEBI:157695"/>
        <dbReference type="ChEBI" id="CHEBI:167181"/>
        <dbReference type="EC" id="4.2.99.18"/>
    </reaction>
</comment>
<keyword evidence="5 12" id="KW-0378">Hydrolase</keyword>
<evidence type="ECO:0000256" key="5">
    <source>
        <dbReference type="ARBA" id="ARBA00022801"/>
    </source>
</evidence>
<dbReference type="InterPro" id="IPR005759">
    <property type="entry name" value="Nth"/>
</dbReference>
<evidence type="ECO:0000313" key="16">
    <source>
        <dbReference type="Proteomes" id="UP000003527"/>
    </source>
</evidence>